<comment type="caution">
    <text evidence="1">The sequence shown here is derived from an EMBL/GenBank/DDBJ whole genome shotgun (WGS) entry which is preliminary data.</text>
</comment>
<gene>
    <name evidence="1" type="ORF">CBR_g11104</name>
</gene>
<name>A0A388KQ28_CHABU</name>
<organism evidence="1 2">
    <name type="scientific">Chara braunii</name>
    <name type="common">Braun's stonewort</name>
    <dbReference type="NCBI Taxonomy" id="69332"/>
    <lineage>
        <taxon>Eukaryota</taxon>
        <taxon>Viridiplantae</taxon>
        <taxon>Streptophyta</taxon>
        <taxon>Charophyceae</taxon>
        <taxon>Charales</taxon>
        <taxon>Characeae</taxon>
        <taxon>Chara</taxon>
    </lineage>
</organism>
<dbReference type="EMBL" id="BFEA01000160">
    <property type="protein sequence ID" value="GBG72171.1"/>
    <property type="molecule type" value="Genomic_DNA"/>
</dbReference>
<dbReference type="AlphaFoldDB" id="A0A388KQ28"/>
<dbReference type="Gramene" id="GBG72171">
    <property type="protein sequence ID" value="GBG72171"/>
    <property type="gene ID" value="CBR_g11104"/>
</dbReference>
<keyword evidence="2" id="KW-1185">Reference proteome</keyword>
<sequence>MDGLYASLRAVIKSADELENIDALIDEKLGEHSAKLNKVDTFLTDSYLFVEVKREEEEEEEEEDRLLLAANAFVVGHDLLLKVGNTVTSGLTAKTVLMRWWRLH</sequence>
<protein>
    <submittedName>
        <fullName evidence="1">Uncharacterized protein</fullName>
    </submittedName>
</protein>
<proteinExistence type="predicted"/>
<evidence type="ECO:0000313" key="1">
    <source>
        <dbReference type="EMBL" id="GBG72171.1"/>
    </source>
</evidence>
<accession>A0A388KQ28</accession>
<evidence type="ECO:0000313" key="2">
    <source>
        <dbReference type="Proteomes" id="UP000265515"/>
    </source>
</evidence>
<dbReference type="Proteomes" id="UP000265515">
    <property type="component" value="Unassembled WGS sequence"/>
</dbReference>
<reference evidence="1 2" key="1">
    <citation type="journal article" date="2018" name="Cell">
        <title>The Chara Genome: Secondary Complexity and Implications for Plant Terrestrialization.</title>
        <authorList>
            <person name="Nishiyama T."/>
            <person name="Sakayama H."/>
            <person name="Vries J.D."/>
            <person name="Buschmann H."/>
            <person name="Saint-Marcoux D."/>
            <person name="Ullrich K.K."/>
            <person name="Haas F.B."/>
            <person name="Vanderstraeten L."/>
            <person name="Becker D."/>
            <person name="Lang D."/>
            <person name="Vosolsobe S."/>
            <person name="Rombauts S."/>
            <person name="Wilhelmsson P.K.I."/>
            <person name="Janitza P."/>
            <person name="Kern R."/>
            <person name="Heyl A."/>
            <person name="Rumpler F."/>
            <person name="Villalobos L.I.A.C."/>
            <person name="Clay J.M."/>
            <person name="Skokan R."/>
            <person name="Toyoda A."/>
            <person name="Suzuki Y."/>
            <person name="Kagoshima H."/>
            <person name="Schijlen E."/>
            <person name="Tajeshwar N."/>
            <person name="Catarino B."/>
            <person name="Hetherington A.J."/>
            <person name="Saltykova A."/>
            <person name="Bonnot C."/>
            <person name="Breuninger H."/>
            <person name="Symeonidi A."/>
            <person name="Radhakrishnan G.V."/>
            <person name="Van Nieuwerburgh F."/>
            <person name="Deforce D."/>
            <person name="Chang C."/>
            <person name="Karol K.G."/>
            <person name="Hedrich R."/>
            <person name="Ulvskov P."/>
            <person name="Glockner G."/>
            <person name="Delwiche C.F."/>
            <person name="Petrasek J."/>
            <person name="Van de Peer Y."/>
            <person name="Friml J."/>
            <person name="Beilby M."/>
            <person name="Dolan L."/>
            <person name="Kohara Y."/>
            <person name="Sugano S."/>
            <person name="Fujiyama A."/>
            <person name="Delaux P.-M."/>
            <person name="Quint M."/>
            <person name="TheiBen G."/>
            <person name="Hagemann M."/>
            <person name="Harholt J."/>
            <person name="Dunand C."/>
            <person name="Zachgo S."/>
            <person name="Langdale J."/>
            <person name="Maumus F."/>
            <person name="Straeten D.V.D."/>
            <person name="Gould S.B."/>
            <person name="Rensing S.A."/>
        </authorList>
    </citation>
    <scope>NUCLEOTIDE SEQUENCE [LARGE SCALE GENOMIC DNA]</scope>
    <source>
        <strain evidence="1 2">S276</strain>
    </source>
</reference>